<keyword evidence="3" id="KW-1185">Reference proteome</keyword>
<organism evidence="2 3">
    <name type="scientific">Nicotiana attenuata</name>
    <name type="common">Coyote tobacco</name>
    <dbReference type="NCBI Taxonomy" id="49451"/>
    <lineage>
        <taxon>Eukaryota</taxon>
        <taxon>Viridiplantae</taxon>
        <taxon>Streptophyta</taxon>
        <taxon>Embryophyta</taxon>
        <taxon>Tracheophyta</taxon>
        <taxon>Spermatophyta</taxon>
        <taxon>Magnoliopsida</taxon>
        <taxon>eudicotyledons</taxon>
        <taxon>Gunneridae</taxon>
        <taxon>Pentapetalae</taxon>
        <taxon>asterids</taxon>
        <taxon>lamiids</taxon>
        <taxon>Solanales</taxon>
        <taxon>Solanaceae</taxon>
        <taxon>Nicotianoideae</taxon>
        <taxon>Nicotianeae</taxon>
        <taxon>Nicotiana</taxon>
    </lineage>
</organism>
<dbReference type="Proteomes" id="UP000187609">
    <property type="component" value="Unassembled WGS sequence"/>
</dbReference>
<dbReference type="PANTHER" id="PTHR48449">
    <property type="entry name" value="DUF1985 DOMAIN-CONTAINING PROTEIN"/>
    <property type="match status" value="1"/>
</dbReference>
<dbReference type="OMA" id="TINTHYK"/>
<gene>
    <name evidence="2" type="ORF">A4A49_60523</name>
</gene>
<accession>A0A1J6IGP3</accession>
<dbReference type="InterPro" id="IPR015410">
    <property type="entry name" value="DUF1985"/>
</dbReference>
<feature type="domain" description="DUF1985" evidence="1">
    <location>
        <begin position="50"/>
        <end position="183"/>
    </location>
</feature>
<evidence type="ECO:0000259" key="1">
    <source>
        <dbReference type="Pfam" id="PF09331"/>
    </source>
</evidence>
<reference evidence="2" key="1">
    <citation type="submission" date="2016-11" db="EMBL/GenBank/DDBJ databases">
        <title>The genome of Nicotiana attenuata.</title>
        <authorList>
            <person name="Xu S."/>
            <person name="Brockmoeller T."/>
            <person name="Gaquerel E."/>
            <person name="Navarro A."/>
            <person name="Kuhl H."/>
            <person name="Gase K."/>
            <person name="Ling Z."/>
            <person name="Zhou W."/>
            <person name="Kreitzer C."/>
            <person name="Stanke M."/>
            <person name="Tang H."/>
            <person name="Lyons E."/>
            <person name="Pandey P."/>
            <person name="Pandey S.P."/>
            <person name="Timmermann B."/>
            <person name="Baldwin I.T."/>
        </authorList>
    </citation>
    <scope>NUCLEOTIDE SEQUENCE [LARGE SCALE GENOMIC DNA]</scope>
    <source>
        <strain evidence="2">UT</strain>
    </source>
</reference>
<evidence type="ECO:0000313" key="2">
    <source>
        <dbReference type="EMBL" id="OIS96902.1"/>
    </source>
</evidence>
<sequence length="227" mass="26096">IGATSNICIVQTLMKHLNSRQFARFRETCFGYFLDLPIVGMQPRLIHSLLLREVVHHNGDELWLSLNGCKIRFGIGEFALVTGLKCTGVAHKRYDDNKSCGLIDRCFQGIKKLNSQAIIDCFEGKRWSSDHDAVKIAVLYFIHSFLFSSLPDSPVSIGHFELVESGEFENYPWGKLVFNDTYSSLRKAFRGKRSKKYSRLYGFPLSFQIWFYECCPRAKDQIAVYVQ</sequence>
<evidence type="ECO:0000313" key="3">
    <source>
        <dbReference type="Proteomes" id="UP000187609"/>
    </source>
</evidence>
<proteinExistence type="predicted"/>
<dbReference type="EMBL" id="MJEQ01037193">
    <property type="protein sequence ID" value="OIS96902.1"/>
    <property type="molecule type" value="Genomic_DNA"/>
</dbReference>
<name>A0A1J6IGP3_NICAT</name>
<dbReference type="Gramene" id="OIS96902">
    <property type="protein sequence ID" value="OIS96902"/>
    <property type="gene ID" value="A4A49_60523"/>
</dbReference>
<comment type="caution">
    <text evidence="2">The sequence shown here is derived from an EMBL/GenBank/DDBJ whole genome shotgun (WGS) entry which is preliminary data.</text>
</comment>
<dbReference type="PANTHER" id="PTHR48449:SF1">
    <property type="entry name" value="DUF1985 DOMAIN-CONTAINING PROTEIN"/>
    <property type="match status" value="1"/>
</dbReference>
<feature type="non-terminal residue" evidence="2">
    <location>
        <position position="227"/>
    </location>
</feature>
<feature type="non-terminal residue" evidence="2">
    <location>
        <position position="1"/>
    </location>
</feature>
<protein>
    <recommendedName>
        <fullName evidence="1">DUF1985 domain-containing protein</fullName>
    </recommendedName>
</protein>
<dbReference type="Pfam" id="PF09331">
    <property type="entry name" value="DUF1985"/>
    <property type="match status" value="1"/>
</dbReference>
<dbReference type="AlphaFoldDB" id="A0A1J6IGP3"/>